<dbReference type="InterPro" id="IPR045276">
    <property type="entry name" value="YbiO_bact"/>
</dbReference>
<evidence type="ECO:0000256" key="3">
    <source>
        <dbReference type="ARBA" id="ARBA00022475"/>
    </source>
</evidence>
<dbReference type="PANTHER" id="PTHR30460:SF0">
    <property type="entry name" value="MODERATE CONDUCTANCE MECHANOSENSITIVE CHANNEL YBIO"/>
    <property type="match status" value="1"/>
</dbReference>
<dbReference type="Gene3D" id="1.10.287.1260">
    <property type="match status" value="1"/>
</dbReference>
<accession>A0A6J6F9K8</accession>
<feature type="transmembrane region" description="Helical" evidence="7">
    <location>
        <begin position="75"/>
        <end position="97"/>
    </location>
</feature>
<dbReference type="InterPro" id="IPR010920">
    <property type="entry name" value="LSM_dom_sf"/>
</dbReference>
<dbReference type="AlphaFoldDB" id="A0A6J6F9K8"/>
<dbReference type="SUPFAM" id="SSF82861">
    <property type="entry name" value="Mechanosensitive channel protein MscS (YggB), transmembrane region"/>
    <property type="match status" value="1"/>
</dbReference>
<dbReference type="SUPFAM" id="SSF50182">
    <property type="entry name" value="Sm-like ribonucleoproteins"/>
    <property type="match status" value="1"/>
</dbReference>
<dbReference type="GO" id="GO:0005886">
    <property type="term" value="C:plasma membrane"/>
    <property type="evidence" value="ECO:0007669"/>
    <property type="project" value="UniProtKB-SubCell"/>
</dbReference>
<evidence type="ECO:0000256" key="5">
    <source>
        <dbReference type="ARBA" id="ARBA00022989"/>
    </source>
</evidence>
<dbReference type="Pfam" id="PF00924">
    <property type="entry name" value="MS_channel_2nd"/>
    <property type="match status" value="1"/>
</dbReference>
<evidence type="ECO:0000259" key="8">
    <source>
        <dbReference type="Pfam" id="PF00924"/>
    </source>
</evidence>
<sequence>MFDFSTWDAFIADNLTVIRVVFIVLGALVARALLRSATKRIIVNVVSGAKRASGGTQPRDSVNANARIVQRTRTLGSVLGTLINWVMGVVATILVLSELGFEVTAIVAGAGILGAGLALGAQDIVRDILNGIFMVFEDQIGVGDKVNVGDAEGVVEEVTIRITKIRDSKGTLWFVRNGQIQRVASKSHPKR</sequence>
<keyword evidence="6 7" id="KW-0472">Membrane</keyword>
<dbReference type="InterPro" id="IPR006685">
    <property type="entry name" value="MscS_channel_2nd"/>
</dbReference>
<keyword evidence="3" id="KW-1003">Cell membrane</keyword>
<dbReference type="InterPro" id="IPR049142">
    <property type="entry name" value="MS_channel_1st"/>
</dbReference>
<comment type="subcellular location">
    <subcellularLocation>
        <location evidence="1">Cell membrane</location>
        <topology evidence="1">Multi-pass membrane protein</topology>
    </subcellularLocation>
</comment>
<evidence type="ECO:0000256" key="7">
    <source>
        <dbReference type="SAM" id="Phobius"/>
    </source>
</evidence>
<feature type="domain" description="Mechanosensitive ion channel MscS" evidence="8">
    <location>
        <begin position="123"/>
        <end position="180"/>
    </location>
</feature>
<evidence type="ECO:0000313" key="10">
    <source>
        <dbReference type="EMBL" id="CAB4585541.1"/>
    </source>
</evidence>
<dbReference type="PANTHER" id="PTHR30460">
    <property type="entry name" value="MODERATE CONDUCTANCE MECHANOSENSITIVE CHANNEL YBIO"/>
    <property type="match status" value="1"/>
</dbReference>
<evidence type="ECO:0000256" key="1">
    <source>
        <dbReference type="ARBA" id="ARBA00004651"/>
    </source>
</evidence>
<evidence type="ECO:0000256" key="2">
    <source>
        <dbReference type="ARBA" id="ARBA00008017"/>
    </source>
</evidence>
<feature type="domain" description="Mechanosensitive ion channel transmembrane helices 2/3" evidence="9">
    <location>
        <begin position="83"/>
        <end position="122"/>
    </location>
</feature>
<dbReference type="InterPro" id="IPR011014">
    <property type="entry name" value="MscS_channel_TM-2"/>
</dbReference>
<comment type="similarity">
    <text evidence="2">Belongs to the MscS (TC 1.A.23) family.</text>
</comment>
<feature type="transmembrane region" description="Helical" evidence="7">
    <location>
        <begin position="16"/>
        <end position="34"/>
    </location>
</feature>
<dbReference type="EMBL" id="CAEZUE010000012">
    <property type="protein sequence ID" value="CAB4585541.1"/>
    <property type="molecule type" value="Genomic_DNA"/>
</dbReference>
<gene>
    <name evidence="10" type="ORF">UFOPK1788_00194</name>
</gene>
<reference evidence="10" key="1">
    <citation type="submission" date="2020-05" db="EMBL/GenBank/DDBJ databases">
        <authorList>
            <person name="Chiriac C."/>
            <person name="Salcher M."/>
            <person name="Ghai R."/>
            <person name="Kavagutti S V."/>
        </authorList>
    </citation>
    <scope>NUCLEOTIDE SEQUENCE</scope>
</reference>
<evidence type="ECO:0000256" key="4">
    <source>
        <dbReference type="ARBA" id="ARBA00022692"/>
    </source>
</evidence>
<evidence type="ECO:0000256" key="6">
    <source>
        <dbReference type="ARBA" id="ARBA00023136"/>
    </source>
</evidence>
<protein>
    <submittedName>
        <fullName evidence="10">Unannotated protein</fullName>
    </submittedName>
</protein>
<dbReference type="Pfam" id="PF21088">
    <property type="entry name" value="MS_channel_1st"/>
    <property type="match status" value="1"/>
</dbReference>
<dbReference type="InterPro" id="IPR023408">
    <property type="entry name" value="MscS_beta-dom_sf"/>
</dbReference>
<proteinExistence type="inferred from homology"/>
<keyword evidence="4 7" id="KW-0812">Transmembrane</keyword>
<evidence type="ECO:0000259" key="9">
    <source>
        <dbReference type="Pfam" id="PF21088"/>
    </source>
</evidence>
<name>A0A6J6F9K8_9ZZZZ</name>
<dbReference type="Gene3D" id="2.30.30.60">
    <property type="match status" value="1"/>
</dbReference>
<keyword evidence="5 7" id="KW-1133">Transmembrane helix</keyword>
<dbReference type="GO" id="GO:0008381">
    <property type="term" value="F:mechanosensitive monoatomic ion channel activity"/>
    <property type="evidence" value="ECO:0007669"/>
    <property type="project" value="InterPro"/>
</dbReference>
<feature type="transmembrane region" description="Helical" evidence="7">
    <location>
        <begin position="103"/>
        <end position="121"/>
    </location>
</feature>
<organism evidence="10">
    <name type="scientific">freshwater metagenome</name>
    <dbReference type="NCBI Taxonomy" id="449393"/>
    <lineage>
        <taxon>unclassified sequences</taxon>
        <taxon>metagenomes</taxon>
        <taxon>ecological metagenomes</taxon>
    </lineage>
</organism>